<dbReference type="Pfam" id="PF08849">
    <property type="entry name" value="BrxA"/>
    <property type="match status" value="1"/>
</dbReference>
<evidence type="ECO:0008006" key="3">
    <source>
        <dbReference type="Google" id="ProtNLM"/>
    </source>
</evidence>
<evidence type="ECO:0000313" key="1">
    <source>
        <dbReference type="EMBL" id="EAU41316.1"/>
    </source>
</evidence>
<dbReference type="Gene3D" id="1.10.3540.10">
    <property type="entry name" value="uncharacterized protein from magnetospirillum magneticum domain"/>
    <property type="match status" value="1"/>
</dbReference>
<dbReference type="HOGENOM" id="CLU_087567_0_1_5"/>
<gene>
    <name evidence="1" type="ORF">FP2506_01075</name>
</gene>
<dbReference type="InterPro" id="IPR023137">
    <property type="entry name" value="BrxA_sf"/>
</dbReference>
<keyword evidence="2" id="KW-1185">Reference proteome</keyword>
<reference evidence="1 2" key="1">
    <citation type="journal article" date="2010" name="J. Bacteriol.">
        <title>Genome sequence of Fulvimarina pelagi HTCC2506T, a Mn(II)-oxidizing alphaproteobacterium possessing an aerobic anoxygenic photosynthetic gene cluster and Xanthorhodopsin.</title>
        <authorList>
            <person name="Kang I."/>
            <person name="Oh H.M."/>
            <person name="Lim S.I."/>
            <person name="Ferriera S."/>
            <person name="Giovannoni S.J."/>
            <person name="Cho J.C."/>
        </authorList>
    </citation>
    <scope>NUCLEOTIDE SEQUENCE [LARGE SCALE GENOMIC DNA]</scope>
    <source>
        <strain evidence="1 2">HTCC2506</strain>
    </source>
</reference>
<dbReference type="AlphaFoldDB" id="Q0G282"/>
<comment type="caution">
    <text evidence="1">The sequence shown here is derived from an EMBL/GenBank/DDBJ whole genome shotgun (WGS) entry which is preliminary data.</text>
</comment>
<dbReference type="Proteomes" id="UP000004310">
    <property type="component" value="Unassembled WGS sequence"/>
</dbReference>
<proteinExistence type="predicted"/>
<dbReference type="eggNOG" id="ENOG502ZBV7">
    <property type="taxonomic scope" value="Bacteria"/>
</dbReference>
<name>Q0G282_9HYPH</name>
<dbReference type="InterPro" id="IPR014948">
    <property type="entry name" value="BrxA"/>
</dbReference>
<dbReference type="STRING" id="217511.GCA_001463845_02152"/>
<accession>Q0G282</accession>
<evidence type="ECO:0000313" key="2">
    <source>
        <dbReference type="Proteomes" id="UP000004310"/>
    </source>
</evidence>
<organism evidence="1 2">
    <name type="scientific">Fulvimarina pelagi HTCC2506</name>
    <dbReference type="NCBI Taxonomy" id="314231"/>
    <lineage>
        <taxon>Bacteria</taxon>
        <taxon>Pseudomonadati</taxon>
        <taxon>Pseudomonadota</taxon>
        <taxon>Alphaproteobacteria</taxon>
        <taxon>Hyphomicrobiales</taxon>
        <taxon>Aurantimonadaceae</taxon>
        <taxon>Fulvimarina</taxon>
    </lineage>
</organism>
<dbReference type="EMBL" id="AATP01000003">
    <property type="protein sequence ID" value="EAU41316.1"/>
    <property type="molecule type" value="Genomic_DNA"/>
</dbReference>
<sequence>MINSRIRMAGSVNAPIYKADIAGGALMLPESRRIARLLIDGIDGDEWRRKIERENILQKRSPSTAKRQANLIRSRLDLVDPGVWNIIADSPASIASQAVFAAAIQHSALFADFLPIVRDRFRVLQGDLPRRAWIDYVDRCHDIDPRMPHWKVSTVDKLGDAAFRMLHEVGFLTGGRLNILRPVEIDAAVIRALKAGRHHLALDRIQVSL</sequence>
<dbReference type="RefSeq" id="WP_007065365.1">
    <property type="nucleotide sequence ID" value="NZ_DS022272.1"/>
</dbReference>
<protein>
    <recommendedName>
        <fullName evidence="3">DUF1819 family protein</fullName>
    </recommendedName>
</protein>